<accession>A0ABT9P230</accession>
<name>A0ABT9P230_9ACTN</name>
<proteinExistence type="predicted"/>
<feature type="region of interest" description="Disordered" evidence="1">
    <location>
        <begin position="70"/>
        <end position="117"/>
    </location>
</feature>
<protein>
    <submittedName>
        <fullName evidence="2">Uncharacterized protein</fullName>
    </submittedName>
</protein>
<keyword evidence="3" id="KW-1185">Reference proteome</keyword>
<comment type="caution">
    <text evidence="2">The sequence shown here is derived from an EMBL/GenBank/DDBJ whole genome shotgun (WGS) entry which is preliminary data.</text>
</comment>
<sequence length="127" mass="13103">MSTMTISPVANQHLTASGYAPVLQHNSRTDLRALVRSDGTPDTARQIAGAAMARTGAEAAFSVPATATENNMRRFEERSTTGNSTASGNAKGARGSSTLEPDAGASTAPEQARADLPQLGAVLDVYL</sequence>
<organism evidence="2 3">
    <name type="scientific">Kineosporia succinea</name>
    <dbReference type="NCBI Taxonomy" id="84632"/>
    <lineage>
        <taxon>Bacteria</taxon>
        <taxon>Bacillati</taxon>
        <taxon>Actinomycetota</taxon>
        <taxon>Actinomycetes</taxon>
        <taxon>Kineosporiales</taxon>
        <taxon>Kineosporiaceae</taxon>
        <taxon>Kineosporia</taxon>
    </lineage>
</organism>
<evidence type="ECO:0000256" key="1">
    <source>
        <dbReference type="SAM" id="MobiDB-lite"/>
    </source>
</evidence>
<gene>
    <name evidence="2" type="ORF">J2S57_001909</name>
</gene>
<reference evidence="2 3" key="1">
    <citation type="submission" date="2023-07" db="EMBL/GenBank/DDBJ databases">
        <title>Sequencing the genomes of 1000 actinobacteria strains.</title>
        <authorList>
            <person name="Klenk H.-P."/>
        </authorList>
    </citation>
    <scope>NUCLEOTIDE SEQUENCE [LARGE SCALE GENOMIC DNA]</scope>
    <source>
        <strain evidence="2 3">DSM 44388</strain>
    </source>
</reference>
<dbReference type="Proteomes" id="UP001235712">
    <property type="component" value="Unassembled WGS sequence"/>
</dbReference>
<evidence type="ECO:0000313" key="3">
    <source>
        <dbReference type="Proteomes" id="UP001235712"/>
    </source>
</evidence>
<dbReference type="RefSeq" id="WP_307240686.1">
    <property type="nucleotide sequence ID" value="NZ_JAUSQZ010000001.1"/>
</dbReference>
<evidence type="ECO:0000313" key="2">
    <source>
        <dbReference type="EMBL" id="MDP9826160.1"/>
    </source>
</evidence>
<dbReference type="EMBL" id="JAUSQZ010000001">
    <property type="protein sequence ID" value="MDP9826160.1"/>
    <property type="molecule type" value="Genomic_DNA"/>
</dbReference>